<evidence type="ECO:0000313" key="1">
    <source>
        <dbReference type="EMBL" id="CAL1353476.1"/>
    </source>
</evidence>
<proteinExistence type="predicted"/>
<gene>
    <name evidence="1" type="ORF">LTRI10_LOCUS1376</name>
</gene>
<accession>A0AAV2CC77</accession>
<protein>
    <submittedName>
        <fullName evidence="1">Uncharacterized protein</fullName>
    </submittedName>
</protein>
<dbReference type="EMBL" id="OZ034813">
    <property type="protein sequence ID" value="CAL1353476.1"/>
    <property type="molecule type" value="Genomic_DNA"/>
</dbReference>
<keyword evidence="2" id="KW-1185">Reference proteome</keyword>
<sequence>MLYNNLTLSKVSRSRSTMLGGVRQETPALLYMMSRRLCWDTAKSTASDTSDSLATSQGMNDALGPSWRAVWRPRSLLMSAIMTLAPLWMNLAAVSLPIPFAPPVITAILPSSFLPVIQIIV</sequence>
<dbReference type="Proteomes" id="UP001497516">
    <property type="component" value="Chromosome 1"/>
</dbReference>
<name>A0AAV2CC77_9ROSI</name>
<dbReference type="AlphaFoldDB" id="A0AAV2CC77"/>
<organism evidence="1 2">
    <name type="scientific">Linum trigynum</name>
    <dbReference type="NCBI Taxonomy" id="586398"/>
    <lineage>
        <taxon>Eukaryota</taxon>
        <taxon>Viridiplantae</taxon>
        <taxon>Streptophyta</taxon>
        <taxon>Embryophyta</taxon>
        <taxon>Tracheophyta</taxon>
        <taxon>Spermatophyta</taxon>
        <taxon>Magnoliopsida</taxon>
        <taxon>eudicotyledons</taxon>
        <taxon>Gunneridae</taxon>
        <taxon>Pentapetalae</taxon>
        <taxon>rosids</taxon>
        <taxon>fabids</taxon>
        <taxon>Malpighiales</taxon>
        <taxon>Linaceae</taxon>
        <taxon>Linum</taxon>
    </lineage>
</organism>
<evidence type="ECO:0000313" key="2">
    <source>
        <dbReference type="Proteomes" id="UP001497516"/>
    </source>
</evidence>
<reference evidence="1 2" key="1">
    <citation type="submission" date="2024-04" db="EMBL/GenBank/DDBJ databases">
        <authorList>
            <person name="Fracassetti M."/>
        </authorList>
    </citation>
    <scope>NUCLEOTIDE SEQUENCE [LARGE SCALE GENOMIC DNA]</scope>
</reference>